<keyword evidence="8" id="KW-1185">Reference proteome</keyword>
<evidence type="ECO:0000256" key="2">
    <source>
        <dbReference type="ARBA" id="ARBA00010876"/>
    </source>
</evidence>
<protein>
    <recommendedName>
        <fullName evidence="5">Pseudouridine synthase</fullName>
        <ecNumber evidence="5">5.4.99.-</ecNumber>
    </recommendedName>
</protein>
<evidence type="ECO:0000256" key="5">
    <source>
        <dbReference type="RuleBase" id="RU362028"/>
    </source>
</evidence>
<dbReference type="InterPro" id="IPR036986">
    <property type="entry name" value="S4_RNA-bd_sf"/>
</dbReference>
<comment type="catalytic activity">
    <reaction evidence="1 5">
        <text>a uridine in RNA = a pseudouridine in RNA</text>
        <dbReference type="Rhea" id="RHEA:48348"/>
        <dbReference type="Rhea" id="RHEA-COMP:12068"/>
        <dbReference type="Rhea" id="RHEA-COMP:12069"/>
        <dbReference type="ChEBI" id="CHEBI:65314"/>
        <dbReference type="ChEBI" id="CHEBI:65315"/>
    </reaction>
</comment>
<dbReference type="CDD" id="cd02869">
    <property type="entry name" value="PseudoU_synth_RluA_like"/>
    <property type="match status" value="1"/>
</dbReference>
<dbReference type="InterPro" id="IPR020103">
    <property type="entry name" value="PsdUridine_synth_cat_dom_sf"/>
</dbReference>
<comment type="function">
    <text evidence="5">Responsible for synthesis of pseudouridine from uracil.</text>
</comment>
<dbReference type="InterPro" id="IPR050188">
    <property type="entry name" value="RluA_PseudoU_synthase"/>
</dbReference>
<evidence type="ECO:0000259" key="6">
    <source>
        <dbReference type="Pfam" id="PF00849"/>
    </source>
</evidence>
<dbReference type="PANTHER" id="PTHR21600:SF44">
    <property type="entry name" value="RIBOSOMAL LARGE SUBUNIT PSEUDOURIDINE SYNTHASE D"/>
    <property type="match status" value="1"/>
</dbReference>
<accession>A0ABW2JYM3</accession>
<evidence type="ECO:0000256" key="1">
    <source>
        <dbReference type="ARBA" id="ARBA00000073"/>
    </source>
</evidence>
<keyword evidence="4" id="KW-0694">RNA-binding</keyword>
<sequence length="291" mass="33281">MKNSNRYRVDEPSQLLEYLFTILSDRSRNSVKTLLARGQVSVDGQPETAFNYKLQQGQMVEIGHNRSFKKSTPLQGLKILHEDEDLIIIDKSSGLLSVATAKEKQSTAYRQLTDHVKNHNPKGRIFIVHRLDRETSGVMMFAKNEKIKRALQNNWKDIVRERIYMALVEGEVQTAEGTISSWLKESKSMKMHSSQKPNDGQYAVTHYKRIQWNSSFSLLEVQLETGRKNQIRVHMEDIGHPIAGDKKYGAAGKGIGRLGLHAKLLTFQHPATKKLMRFKAETPEAFYKKSK</sequence>
<dbReference type="Pfam" id="PF00849">
    <property type="entry name" value="PseudoU_synth_2"/>
    <property type="match status" value="1"/>
</dbReference>
<reference evidence="8" key="1">
    <citation type="journal article" date="2019" name="Int. J. Syst. Evol. Microbiol.">
        <title>The Global Catalogue of Microorganisms (GCM) 10K type strain sequencing project: providing services to taxonomists for standard genome sequencing and annotation.</title>
        <authorList>
            <consortium name="The Broad Institute Genomics Platform"/>
            <consortium name="The Broad Institute Genome Sequencing Center for Infectious Disease"/>
            <person name="Wu L."/>
            <person name="Ma J."/>
        </authorList>
    </citation>
    <scope>NUCLEOTIDE SEQUENCE [LARGE SCALE GENOMIC DNA]</scope>
    <source>
        <strain evidence="8">CCUG 73951</strain>
    </source>
</reference>
<dbReference type="CDD" id="cd00165">
    <property type="entry name" value="S4"/>
    <property type="match status" value="1"/>
</dbReference>
<dbReference type="Gene3D" id="3.10.290.10">
    <property type="entry name" value="RNA-binding S4 domain"/>
    <property type="match status" value="1"/>
</dbReference>
<dbReference type="Proteomes" id="UP001596494">
    <property type="component" value="Unassembled WGS sequence"/>
</dbReference>
<evidence type="ECO:0000256" key="4">
    <source>
        <dbReference type="PROSITE-ProRule" id="PRU00182"/>
    </source>
</evidence>
<dbReference type="EC" id="5.4.99.-" evidence="5"/>
<gene>
    <name evidence="7" type="ORF">ACFQMN_01630</name>
</gene>
<dbReference type="RefSeq" id="WP_289215382.1">
    <property type="nucleotide sequence ID" value="NZ_JAPVRC010000003.1"/>
</dbReference>
<name>A0ABW2JYM3_9BACI</name>
<dbReference type="PROSITE" id="PS01129">
    <property type="entry name" value="PSI_RLU"/>
    <property type="match status" value="1"/>
</dbReference>
<evidence type="ECO:0000256" key="3">
    <source>
        <dbReference type="ARBA" id="ARBA00023235"/>
    </source>
</evidence>
<dbReference type="InterPro" id="IPR006225">
    <property type="entry name" value="PsdUridine_synth_RluC/D"/>
</dbReference>
<dbReference type="InterPro" id="IPR006145">
    <property type="entry name" value="PsdUridine_synth_RsuA/RluA"/>
</dbReference>
<dbReference type="PANTHER" id="PTHR21600">
    <property type="entry name" value="MITOCHONDRIAL RNA PSEUDOURIDINE SYNTHASE"/>
    <property type="match status" value="1"/>
</dbReference>
<evidence type="ECO:0000313" key="8">
    <source>
        <dbReference type="Proteomes" id="UP001596494"/>
    </source>
</evidence>
<proteinExistence type="inferred from homology"/>
<dbReference type="SUPFAM" id="SSF55174">
    <property type="entry name" value="Alpha-L RNA-binding motif"/>
    <property type="match status" value="1"/>
</dbReference>
<feature type="domain" description="Pseudouridine synthase RsuA/RluA-like" evidence="6">
    <location>
        <begin position="85"/>
        <end position="236"/>
    </location>
</feature>
<dbReference type="EMBL" id="JBHTBY010000001">
    <property type="protein sequence ID" value="MFC7319584.1"/>
    <property type="molecule type" value="Genomic_DNA"/>
</dbReference>
<dbReference type="NCBIfam" id="TIGR00005">
    <property type="entry name" value="rluA_subfam"/>
    <property type="match status" value="1"/>
</dbReference>
<comment type="similarity">
    <text evidence="2 5">Belongs to the pseudouridine synthase RluA family.</text>
</comment>
<dbReference type="Gene3D" id="3.30.2350.10">
    <property type="entry name" value="Pseudouridine synthase"/>
    <property type="match status" value="1"/>
</dbReference>
<dbReference type="SUPFAM" id="SSF55120">
    <property type="entry name" value="Pseudouridine synthase"/>
    <property type="match status" value="1"/>
</dbReference>
<organism evidence="7 8">
    <name type="scientific">Halobacillus campisalis</name>
    <dbReference type="NCBI Taxonomy" id="435909"/>
    <lineage>
        <taxon>Bacteria</taxon>
        <taxon>Bacillati</taxon>
        <taxon>Bacillota</taxon>
        <taxon>Bacilli</taxon>
        <taxon>Bacillales</taxon>
        <taxon>Bacillaceae</taxon>
        <taxon>Halobacillus</taxon>
    </lineage>
</organism>
<keyword evidence="3 5" id="KW-0413">Isomerase</keyword>
<evidence type="ECO:0000313" key="7">
    <source>
        <dbReference type="EMBL" id="MFC7319584.1"/>
    </source>
</evidence>
<dbReference type="PROSITE" id="PS50889">
    <property type="entry name" value="S4"/>
    <property type="match status" value="1"/>
</dbReference>
<dbReference type="InterPro" id="IPR006224">
    <property type="entry name" value="PsdUridine_synth_RluA-like_CS"/>
</dbReference>
<comment type="caution">
    <text evidence="7">The sequence shown here is derived from an EMBL/GenBank/DDBJ whole genome shotgun (WGS) entry which is preliminary data.</text>
</comment>